<evidence type="ECO:0000256" key="2">
    <source>
        <dbReference type="ARBA" id="ARBA00022679"/>
    </source>
</evidence>
<comment type="similarity">
    <text evidence="1 4">Belongs to the thiolase-like superfamily. Beta-ketoacyl-ACP synthases family.</text>
</comment>
<evidence type="ECO:0000313" key="6">
    <source>
        <dbReference type="EMBL" id="AKU15494.1"/>
    </source>
</evidence>
<dbReference type="GO" id="GO:0004315">
    <property type="term" value="F:3-oxoacyl-[acyl-carrier-protein] synthase activity"/>
    <property type="evidence" value="ECO:0007669"/>
    <property type="project" value="TreeGrafter"/>
</dbReference>
<gene>
    <name evidence="6" type="ORF">VV02_05820</name>
</gene>
<dbReference type="EMBL" id="CP011112">
    <property type="protein sequence ID" value="AKU15494.1"/>
    <property type="molecule type" value="Genomic_DNA"/>
</dbReference>
<dbReference type="Pfam" id="PF00109">
    <property type="entry name" value="ketoacyl-synt"/>
    <property type="match status" value="1"/>
</dbReference>
<dbReference type="InterPro" id="IPR014030">
    <property type="entry name" value="Ketoacyl_synth_N"/>
</dbReference>
<dbReference type="PROSITE" id="PS52004">
    <property type="entry name" value="KS3_2"/>
    <property type="match status" value="1"/>
</dbReference>
<dbReference type="InterPro" id="IPR020841">
    <property type="entry name" value="PKS_Beta-ketoAc_synthase_dom"/>
</dbReference>
<dbReference type="PANTHER" id="PTHR11712:SF322">
    <property type="entry name" value="POLYKETIDE BETA-KETOACYL SYNTHASE 2-RELATED"/>
    <property type="match status" value="1"/>
</dbReference>
<dbReference type="KEGG" id="lmoi:VV02_05820"/>
<dbReference type="OrthoDB" id="9778690at2"/>
<dbReference type="Proteomes" id="UP000066480">
    <property type="component" value="Chromosome"/>
</dbReference>
<dbReference type="STRING" id="571913.VV02_05820"/>
<dbReference type="SMART" id="SM00825">
    <property type="entry name" value="PKS_KS"/>
    <property type="match status" value="1"/>
</dbReference>
<feature type="domain" description="Ketosynthase family 3 (KS3)" evidence="5">
    <location>
        <begin position="2"/>
        <end position="399"/>
    </location>
</feature>
<dbReference type="InterPro" id="IPR000794">
    <property type="entry name" value="Beta-ketoacyl_synthase"/>
</dbReference>
<reference evidence="6 7" key="1">
    <citation type="submission" date="2015-03" db="EMBL/GenBank/DDBJ databases">
        <title>Luteipulveratus halotolerans sp. nov., a novel actinobacterium (Dermacoccaceae) from Sarawak, Malaysia.</title>
        <authorList>
            <person name="Juboi H."/>
            <person name="Basik A."/>
            <person name="Shamsul S.S."/>
            <person name="Arnold P."/>
            <person name="Schmitt E.K."/>
            <person name="Sanglier J.-J."/>
            <person name="Yeo T."/>
        </authorList>
    </citation>
    <scope>NUCLEOTIDE SEQUENCE [LARGE SCALE GENOMIC DNA]</scope>
    <source>
        <strain evidence="6 7">MN07-A0370</strain>
    </source>
</reference>
<dbReference type="Pfam" id="PF02801">
    <property type="entry name" value="Ketoacyl-synt_C"/>
    <property type="match status" value="1"/>
</dbReference>
<dbReference type="AlphaFoldDB" id="A0A0K1JFK9"/>
<sequence>MSEPIVITGVGAVAPHGWGEGFWTASLEGRGGIGPITQFDATDYPCRLAGEIEDFDEARFVGRRLVPQTDRSTRIALAAGQLALEDAAVDLTAMDEFDMGVVTANFTGGFAFGQKELQELWSKGSEYVSAYQSFAWFYAVNTGQLSIRHGLKGPSGVVVTDESGALDALAQARRNVRRGAKAVLAGAIDSSLCSWGVAGLFASGRVTRSEDPRAAYLPFDSRATGQVPGEGGAMFVLEPASAAVERGHRPYAVLAGHASTFDPEPDNPSGLISAATLALQDAGLQAEDVDVVFADGAGQTSLDTSEAEAITKIFGARQVPVTVPKTMTGRLHSGGSAVDVAWASLALRHGEIPPTINVTTPDDHVLDLVTERSRTTSLRTAMVLARGAGGFNSAVVLTAA</sequence>
<organism evidence="6 7">
    <name type="scientific">Luteipulveratus mongoliensis</name>
    <dbReference type="NCBI Taxonomy" id="571913"/>
    <lineage>
        <taxon>Bacteria</taxon>
        <taxon>Bacillati</taxon>
        <taxon>Actinomycetota</taxon>
        <taxon>Actinomycetes</taxon>
        <taxon>Micrococcales</taxon>
        <taxon>Dermacoccaceae</taxon>
        <taxon>Luteipulveratus</taxon>
    </lineage>
</organism>
<dbReference type="InterPro" id="IPR014031">
    <property type="entry name" value="Ketoacyl_synth_C"/>
</dbReference>
<evidence type="ECO:0000256" key="4">
    <source>
        <dbReference type="RuleBase" id="RU003694"/>
    </source>
</evidence>
<dbReference type="Gene3D" id="3.40.47.10">
    <property type="match status" value="2"/>
</dbReference>
<dbReference type="SUPFAM" id="SSF53901">
    <property type="entry name" value="Thiolase-like"/>
    <property type="match status" value="2"/>
</dbReference>
<accession>A0A0K1JFK9</accession>
<protein>
    <submittedName>
        <fullName evidence="6">Beta-ketoacyl synthase</fullName>
    </submittedName>
</protein>
<evidence type="ECO:0000256" key="1">
    <source>
        <dbReference type="ARBA" id="ARBA00008467"/>
    </source>
</evidence>
<name>A0A0K1JFK9_9MICO</name>
<evidence type="ECO:0000313" key="7">
    <source>
        <dbReference type="Proteomes" id="UP000066480"/>
    </source>
</evidence>
<dbReference type="PANTHER" id="PTHR11712">
    <property type="entry name" value="POLYKETIDE SYNTHASE-RELATED"/>
    <property type="match status" value="1"/>
</dbReference>
<dbReference type="InterPro" id="IPR016039">
    <property type="entry name" value="Thiolase-like"/>
</dbReference>
<dbReference type="RefSeq" id="WP_052590400.1">
    <property type="nucleotide sequence ID" value="NZ_CP011112.1"/>
</dbReference>
<dbReference type="PATRIC" id="fig|571913.6.peg.1186"/>
<dbReference type="CDD" id="cd00832">
    <property type="entry name" value="CLF"/>
    <property type="match status" value="1"/>
</dbReference>
<keyword evidence="2 4" id="KW-0808">Transferase</keyword>
<dbReference type="GO" id="GO:0006633">
    <property type="term" value="P:fatty acid biosynthetic process"/>
    <property type="evidence" value="ECO:0007669"/>
    <property type="project" value="TreeGrafter"/>
</dbReference>
<keyword evidence="3" id="KW-0012">Acyltransferase</keyword>
<evidence type="ECO:0000259" key="5">
    <source>
        <dbReference type="PROSITE" id="PS52004"/>
    </source>
</evidence>
<evidence type="ECO:0000256" key="3">
    <source>
        <dbReference type="ARBA" id="ARBA00023315"/>
    </source>
</evidence>
<keyword evidence="7" id="KW-1185">Reference proteome</keyword>
<proteinExistence type="inferred from homology"/>